<dbReference type="AlphaFoldDB" id="A0A9P0GEP3"/>
<evidence type="ECO:0000313" key="2">
    <source>
        <dbReference type="EMBL" id="CAH1106657.1"/>
    </source>
</evidence>
<evidence type="ECO:0000256" key="1">
    <source>
        <dbReference type="SAM" id="MobiDB-lite"/>
    </source>
</evidence>
<keyword evidence="3" id="KW-1185">Reference proteome</keyword>
<feature type="compositionally biased region" description="Polar residues" evidence="1">
    <location>
        <begin position="292"/>
        <end position="301"/>
    </location>
</feature>
<feature type="compositionally biased region" description="Basic and acidic residues" evidence="1">
    <location>
        <begin position="241"/>
        <end position="253"/>
    </location>
</feature>
<organism evidence="2 3">
    <name type="scientific">Psylliodes chrysocephalus</name>
    <dbReference type="NCBI Taxonomy" id="3402493"/>
    <lineage>
        <taxon>Eukaryota</taxon>
        <taxon>Metazoa</taxon>
        <taxon>Ecdysozoa</taxon>
        <taxon>Arthropoda</taxon>
        <taxon>Hexapoda</taxon>
        <taxon>Insecta</taxon>
        <taxon>Pterygota</taxon>
        <taxon>Neoptera</taxon>
        <taxon>Endopterygota</taxon>
        <taxon>Coleoptera</taxon>
        <taxon>Polyphaga</taxon>
        <taxon>Cucujiformia</taxon>
        <taxon>Chrysomeloidea</taxon>
        <taxon>Chrysomelidae</taxon>
        <taxon>Galerucinae</taxon>
        <taxon>Alticini</taxon>
        <taxon>Psylliodes</taxon>
    </lineage>
</organism>
<name>A0A9P0GEP3_9CUCU</name>
<feature type="region of interest" description="Disordered" evidence="1">
    <location>
        <begin position="220"/>
        <end position="316"/>
    </location>
</feature>
<gene>
    <name evidence="2" type="ORF">PSYICH_LOCUS7404</name>
</gene>
<evidence type="ECO:0000313" key="3">
    <source>
        <dbReference type="Proteomes" id="UP001153636"/>
    </source>
</evidence>
<dbReference type="Proteomes" id="UP001153636">
    <property type="component" value="Chromosome 2"/>
</dbReference>
<protein>
    <recommendedName>
        <fullName evidence="4">WAP domain-containing protein</fullName>
    </recommendedName>
</protein>
<reference evidence="2" key="1">
    <citation type="submission" date="2022-01" db="EMBL/GenBank/DDBJ databases">
        <authorList>
            <person name="King R."/>
        </authorList>
    </citation>
    <scope>NUCLEOTIDE SEQUENCE</scope>
</reference>
<proteinExistence type="predicted"/>
<evidence type="ECO:0008006" key="4">
    <source>
        <dbReference type="Google" id="ProtNLM"/>
    </source>
</evidence>
<feature type="compositionally biased region" description="Acidic residues" evidence="1">
    <location>
        <begin position="262"/>
        <end position="290"/>
    </location>
</feature>
<accession>A0A9P0GEP3</accession>
<feature type="compositionally biased region" description="Acidic residues" evidence="1">
    <location>
        <begin position="306"/>
        <end position="316"/>
    </location>
</feature>
<dbReference type="EMBL" id="OV651814">
    <property type="protein sequence ID" value="CAH1106657.1"/>
    <property type="molecule type" value="Genomic_DNA"/>
</dbReference>
<sequence>MNFLVKIIFYCMIVSQAMSYYFYNAKTKQVLSTPSLKVPEGFRIMQPPKTLKLNREIFTEGLYCQDIGFSCTQQFNYSSTYQFECENDSNCPKSFICCHQNCFKHRVCIKAATKLISRNLKKNILAPSVTPQNRLDNNRCEKWPYNCYQPYPAYLTYKFKCDYDGQCPNGFKCCQQECFTHKICSKSYKMVEELRRDDNKLKKLNSIKYGNAETIHTPLYRNGMNDNRENKYLPSNYPAENKTDLIRTTREVESVTEQNESITEEEEKEETEEEENSAEEEENSTEEDTSTIDPNSINSDYSVYYENEEEEEEEEE</sequence>
<dbReference type="OrthoDB" id="6777225at2759"/>